<organism evidence="7 8">
    <name type="scientific">Lithocarpus litseifolius</name>
    <dbReference type="NCBI Taxonomy" id="425828"/>
    <lineage>
        <taxon>Eukaryota</taxon>
        <taxon>Viridiplantae</taxon>
        <taxon>Streptophyta</taxon>
        <taxon>Embryophyta</taxon>
        <taxon>Tracheophyta</taxon>
        <taxon>Spermatophyta</taxon>
        <taxon>Magnoliopsida</taxon>
        <taxon>eudicotyledons</taxon>
        <taxon>Gunneridae</taxon>
        <taxon>Pentapetalae</taxon>
        <taxon>rosids</taxon>
        <taxon>fabids</taxon>
        <taxon>Fagales</taxon>
        <taxon>Fagaceae</taxon>
        <taxon>Lithocarpus</taxon>
    </lineage>
</organism>
<keyword evidence="8" id="KW-1185">Reference proteome</keyword>
<proteinExistence type="inferred from homology"/>
<accession>A0AAW2DET0</accession>
<dbReference type="AlphaFoldDB" id="A0AAW2DET0"/>
<dbReference type="PANTHER" id="PTHR11165">
    <property type="entry name" value="SKP1"/>
    <property type="match status" value="1"/>
</dbReference>
<dbReference type="InterPro" id="IPR001232">
    <property type="entry name" value="SKP1-like"/>
</dbReference>
<comment type="subunit">
    <text evidence="4">Part of a SCF (SKP1-cullin-F-box) protein ligase complex.</text>
</comment>
<name>A0AAW2DET0_9ROSI</name>
<evidence type="ECO:0000313" key="8">
    <source>
        <dbReference type="Proteomes" id="UP001459277"/>
    </source>
</evidence>
<protein>
    <recommendedName>
        <fullName evidence="4">SKP1-like protein</fullName>
    </recommendedName>
</protein>
<evidence type="ECO:0000256" key="1">
    <source>
        <dbReference type="ARBA" id="ARBA00004906"/>
    </source>
</evidence>
<dbReference type="GO" id="GO:0006511">
    <property type="term" value="P:ubiquitin-dependent protein catabolic process"/>
    <property type="evidence" value="ECO:0007669"/>
    <property type="project" value="InterPro"/>
</dbReference>
<comment type="similarity">
    <text evidence="2 4">Belongs to the SKP1 family.</text>
</comment>
<gene>
    <name evidence="7" type="ORF">SO802_009859</name>
</gene>
<dbReference type="InterPro" id="IPR016073">
    <property type="entry name" value="Skp1_comp_POZ"/>
</dbReference>
<evidence type="ECO:0000256" key="3">
    <source>
        <dbReference type="ARBA" id="ARBA00022786"/>
    </source>
</evidence>
<dbReference type="Pfam" id="PF03931">
    <property type="entry name" value="Skp1_POZ"/>
    <property type="match status" value="1"/>
</dbReference>
<dbReference type="SUPFAM" id="SSF81382">
    <property type="entry name" value="Skp1 dimerisation domain-like"/>
    <property type="match status" value="1"/>
</dbReference>
<comment type="caution">
    <text evidence="7">The sequence shown here is derived from an EMBL/GenBank/DDBJ whole genome shotgun (WGS) entry which is preliminary data.</text>
</comment>
<dbReference type="InterPro" id="IPR016897">
    <property type="entry name" value="SKP1"/>
</dbReference>
<evidence type="ECO:0000313" key="7">
    <source>
        <dbReference type="EMBL" id="KAL0008357.1"/>
    </source>
</evidence>
<evidence type="ECO:0000256" key="5">
    <source>
        <dbReference type="SAM" id="MobiDB-lite"/>
    </source>
</evidence>
<evidence type="ECO:0000256" key="2">
    <source>
        <dbReference type="ARBA" id="ARBA00009993"/>
    </source>
</evidence>
<dbReference type="Gene3D" id="3.30.710.10">
    <property type="entry name" value="Potassium Channel Kv1.1, Chain A"/>
    <property type="match status" value="1"/>
</dbReference>
<feature type="domain" description="SKP1 component POZ" evidence="6">
    <location>
        <begin position="2"/>
        <end position="35"/>
    </location>
</feature>
<feature type="compositionally biased region" description="Acidic residues" evidence="5">
    <location>
        <begin position="125"/>
        <end position="137"/>
    </location>
</feature>
<dbReference type="SMART" id="SM00512">
    <property type="entry name" value="Skp1"/>
    <property type="match status" value="1"/>
</dbReference>
<dbReference type="InterPro" id="IPR036296">
    <property type="entry name" value="SKP1-like_dim_sf"/>
</dbReference>
<dbReference type="GO" id="GO:0009867">
    <property type="term" value="P:jasmonic acid mediated signaling pathway"/>
    <property type="evidence" value="ECO:0007669"/>
    <property type="project" value="UniProtKB-ARBA"/>
</dbReference>
<reference evidence="7 8" key="1">
    <citation type="submission" date="2024-01" db="EMBL/GenBank/DDBJ databases">
        <title>A telomere-to-telomere, gap-free genome of sweet tea (Lithocarpus litseifolius).</title>
        <authorList>
            <person name="Zhou J."/>
        </authorList>
    </citation>
    <scope>NUCLEOTIDE SEQUENCE [LARGE SCALE GENOMIC DNA]</scope>
    <source>
        <strain evidence="7">Zhou-2022a</strain>
        <tissue evidence="7">Leaf</tissue>
    </source>
</reference>
<dbReference type="Proteomes" id="UP001459277">
    <property type="component" value="Unassembled WGS sequence"/>
</dbReference>
<dbReference type="PIRSF" id="PIRSF028729">
    <property type="entry name" value="E3_ubiquit_lig_SCF_Skp"/>
    <property type="match status" value="1"/>
</dbReference>
<dbReference type="SUPFAM" id="SSF54695">
    <property type="entry name" value="POZ domain"/>
    <property type="match status" value="1"/>
</dbReference>
<evidence type="ECO:0000259" key="6">
    <source>
        <dbReference type="Pfam" id="PF03931"/>
    </source>
</evidence>
<dbReference type="GO" id="GO:0016567">
    <property type="term" value="P:protein ubiquitination"/>
    <property type="evidence" value="ECO:0007669"/>
    <property type="project" value="UniProtKB-UniRule"/>
</dbReference>
<comment type="pathway">
    <text evidence="1 4">Protein modification; protein ubiquitination.</text>
</comment>
<feature type="region of interest" description="Disordered" evidence="5">
    <location>
        <begin position="124"/>
        <end position="146"/>
    </location>
</feature>
<dbReference type="EMBL" id="JAZDWU010000003">
    <property type="protein sequence ID" value="KAL0008357.1"/>
    <property type="molecule type" value="Genomic_DNA"/>
</dbReference>
<keyword evidence="3 4" id="KW-0833">Ubl conjugation pathway</keyword>
<sequence length="160" mass="18319">MMIQEYNCAGETVIQLPILPSNILARVIEYCKKHVSESHGESLTAWDAEFVNLDNNTLYDLCVAATYLNIKGLVDLTSKTMTTGKASEQIRNTFNIKGLLDLQLKNTADLMRAMDEYSRDMQYFNEEEEEEEEEEEDSSRFGKKLVSSEQLSRDLHFAFA</sequence>
<comment type="function">
    <text evidence="4">Involved in ubiquitination and subsequent proteasomal degradation of target proteins. Together with CUL1, RBX1 and a F-box protein, it forms a SCF E3 ubiquitin ligase complex. The functional specificity of this complex depends on the type of F-box protein. In the SCF complex, it serves as an adapter that links the F-box protein to CUL1.</text>
</comment>
<evidence type="ECO:0000256" key="4">
    <source>
        <dbReference type="PIRNR" id="PIRNR028729"/>
    </source>
</evidence>
<dbReference type="InterPro" id="IPR011333">
    <property type="entry name" value="SKP1/BTB/POZ_sf"/>
</dbReference>